<reference evidence="3 4" key="1">
    <citation type="journal article" date="2021" name="Nat. Commun.">
        <title>Genetic determinants of endophytism in the Arabidopsis root mycobiome.</title>
        <authorList>
            <person name="Mesny F."/>
            <person name="Miyauchi S."/>
            <person name="Thiergart T."/>
            <person name="Pickel B."/>
            <person name="Atanasova L."/>
            <person name="Karlsson M."/>
            <person name="Huettel B."/>
            <person name="Barry K.W."/>
            <person name="Haridas S."/>
            <person name="Chen C."/>
            <person name="Bauer D."/>
            <person name="Andreopoulos W."/>
            <person name="Pangilinan J."/>
            <person name="LaButti K."/>
            <person name="Riley R."/>
            <person name="Lipzen A."/>
            <person name="Clum A."/>
            <person name="Drula E."/>
            <person name="Henrissat B."/>
            <person name="Kohler A."/>
            <person name="Grigoriev I.V."/>
            <person name="Martin F.M."/>
            <person name="Hacquard S."/>
        </authorList>
    </citation>
    <scope>NUCLEOTIDE SEQUENCE [LARGE SCALE GENOMIC DNA]</scope>
    <source>
        <strain evidence="3 4">MPI-SDFR-AT-0080</strain>
    </source>
</reference>
<evidence type="ECO:0000256" key="1">
    <source>
        <dbReference type="SAM" id="Coils"/>
    </source>
</evidence>
<dbReference type="Proteomes" id="UP000774617">
    <property type="component" value="Unassembled WGS sequence"/>
</dbReference>
<evidence type="ECO:0000256" key="2">
    <source>
        <dbReference type="SAM" id="MobiDB-lite"/>
    </source>
</evidence>
<protein>
    <recommendedName>
        <fullName evidence="5">Ubiquitin-like protease family profile domain-containing protein</fullName>
    </recommendedName>
</protein>
<organism evidence="3 4">
    <name type="scientific">Macrophomina phaseolina</name>
    <dbReference type="NCBI Taxonomy" id="35725"/>
    <lineage>
        <taxon>Eukaryota</taxon>
        <taxon>Fungi</taxon>
        <taxon>Dikarya</taxon>
        <taxon>Ascomycota</taxon>
        <taxon>Pezizomycotina</taxon>
        <taxon>Dothideomycetes</taxon>
        <taxon>Dothideomycetes incertae sedis</taxon>
        <taxon>Botryosphaeriales</taxon>
        <taxon>Botryosphaeriaceae</taxon>
        <taxon>Macrophomina</taxon>
    </lineage>
</organism>
<keyword evidence="1" id="KW-0175">Coiled coil</keyword>
<feature type="compositionally biased region" description="Basic residues" evidence="2">
    <location>
        <begin position="736"/>
        <end position="746"/>
    </location>
</feature>
<name>A0ABQ8FSF2_9PEZI</name>
<comment type="caution">
    <text evidence="3">The sequence shown here is derived from an EMBL/GenBank/DDBJ whole genome shotgun (WGS) entry which is preliminary data.</text>
</comment>
<dbReference type="SUPFAM" id="SSF54001">
    <property type="entry name" value="Cysteine proteinases"/>
    <property type="match status" value="1"/>
</dbReference>
<feature type="compositionally biased region" description="Polar residues" evidence="2">
    <location>
        <begin position="162"/>
        <end position="171"/>
    </location>
</feature>
<feature type="coiled-coil region" evidence="1">
    <location>
        <begin position="61"/>
        <end position="92"/>
    </location>
</feature>
<gene>
    <name evidence="3" type="ORF">B0J12DRAFT_773647</name>
</gene>
<proteinExistence type="predicted"/>
<dbReference type="InterPro" id="IPR038765">
    <property type="entry name" value="Papain-like_cys_pep_sf"/>
</dbReference>
<evidence type="ECO:0008006" key="5">
    <source>
        <dbReference type="Google" id="ProtNLM"/>
    </source>
</evidence>
<evidence type="ECO:0000313" key="3">
    <source>
        <dbReference type="EMBL" id="KAH7021711.1"/>
    </source>
</evidence>
<dbReference type="EMBL" id="JAGTJR010000064">
    <property type="protein sequence ID" value="KAH7021711.1"/>
    <property type="molecule type" value="Genomic_DNA"/>
</dbReference>
<accession>A0ABQ8FSF2</accession>
<sequence length="922" mass="103772">MRVFSLDEMSPKRRRRRMKLPDVQHDSIIKMSQKLSFDKLMREDVAACLQNQDTNFDFGEVESLVREVELKAEELNRISKDLLRAIRKKQESCRSLSTGEDVDRKERCPRGSGPPCQETGPTIRQRQVALTKQKLLRTCSGKHCDNIIKPDIRSGSMRKSEPGSQSSSPKTIETAPLVQGSGPPDNQDTGATRPEKFASSLVKGPTGMAKIIACDEENHDNAYWSVQMNSQKDEHDAFNRELVQIFNESIGGDPGGPSGFLGTIDAPPMPDGDFEGDIATQDGSEIHSNKNRDTDDEAIIIIESDSDLQESPIEISSEGPPEELDQMTKGATVALGFADDTLDRLRPGVQLNDTTILDVLKTMLPETAEPLIARWAIMNFPISGLIRGFIPTSRPPPMLRHKITSSHLFLIYNVVFGTLDCDLQGNGNHWILIIIDFTGPHVHIFGTKSNLELRADLLASNIGTMVNNYRAYRGEDVVCWSKPQHHPLYPHGTVPDDYNCGICVIHRAETFINPVKALHVPEETTPAALSEQLNQLRNQYRTFFLREYGSLCAEKALQAQILSSIPRKRPFMTDSFAKDRASQSIRIHRSSLQVQPVSPGMEHSLAASEEWKACLFRCAESKGFAGEHIIKVFEKAPTSDVASVLRAIQCMCEVANANILLRLKKVLASENEALLRESWSSEPDTLVEIAQLHHAIGWLDDVDLYLSTFKTSCCQISYHKSFQRRVDRLSKNLKEGRKRRKKIKSKKFGDTQEQIGHHPQDNSNARKRVIAEVVGLIDPKEVDRAGVEDAVKRYEKAGRTLSLLKECRNPFWLLLYPLYDNGPTSFEVFRQPSLNVMDFEPPQAIDRLRRPISRADLVDMTRQIAKYFGSSLFAARPELQDITLNRENGQFDSEIQISIKSDEEIEMTRPKDVARLFKYPAS</sequence>
<feature type="region of interest" description="Disordered" evidence="2">
    <location>
        <begin position="150"/>
        <end position="193"/>
    </location>
</feature>
<evidence type="ECO:0000313" key="4">
    <source>
        <dbReference type="Proteomes" id="UP000774617"/>
    </source>
</evidence>
<feature type="compositionally biased region" description="Basic and acidic residues" evidence="2">
    <location>
        <begin position="747"/>
        <end position="760"/>
    </location>
</feature>
<feature type="region of interest" description="Disordered" evidence="2">
    <location>
        <begin position="735"/>
        <end position="762"/>
    </location>
</feature>
<keyword evidence="4" id="KW-1185">Reference proteome</keyword>